<evidence type="ECO:0000313" key="7">
    <source>
        <dbReference type="Proteomes" id="UP001166286"/>
    </source>
</evidence>
<keyword evidence="4 5" id="KW-0472">Membrane</keyword>
<evidence type="ECO:0000256" key="4">
    <source>
        <dbReference type="ARBA" id="ARBA00023136"/>
    </source>
</evidence>
<dbReference type="SUPFAM" id="SSF144091">
    <property type="entry name" value="Rhomboid-like"/>
    <property type="match status" value="1"/>
</dbReference>
<keyword evidence="3 5" id="KW-1133">Transmembrane helix</keyword>
<proteinExistence type="predicted"/>
<evidence type="ECO:0000256" key="2">
    <source>
        <dbReference type="ARBA" id="ARBA00022692"/>
    </source>
</evidence>
<reference evidence="6" key="1">
    <citation type="submission" date="2023-03" db="EMBL/GenBank/DDBJ databases">
        <title>Complete genome of Cladonia borealis.</title>
        <authorList>
            <person name="Park H."/>
        </authorList>
    </citation>
    <scope>NUCLEOTIDE SEQUENCE</scope>
    <source>
        <strain evidence="6">ANT050790</strain>
    </source>
</reference>
<comment type="caution">
    <text evidence="6">The sequence shown here is derived from an EMBL/GenBank/DDBJ whole genome shotgun (WGS) entry which is preliminary data.</text>
</comment>
<sequence>MLASGFTSAGVSQSLFFGIIASSIVVSITDTKYLFYIQVVPHLWRYKQLWRLLTWQLCYTNSTELLFAAMSIYHLRIIERLWGSRKFASFLISILPPTLLLPPILITIVRPLSLNAINHLPAGPTPLIFAILAQYHAAIPTVYKYRIATSDTSQTSSSSNARQPLGLVFSDKSLIYLLAGQLALSSFPGSALAAGVGWLVGVAWRGEWGPAVWSRLRVPGWVVGEKKAEMGAGFEGLRRRLEGEGSGSGIDGRREGEARRRTLGRGILDQFRGAF</sequence>
<name>A0AA39R5A6_9LECA</name>
<evidence type="ECO:0000256" key="3">
    <source>
        <dbReference type="ARBA" id="ARBA00022989"/>
    </source>
</evidence>
<dbReference type="EMBL" id="JAFEKC020000006">
    <property type="protein sequence ID" value="KAK0514044.1"/>
    <property type="molecule type" value="Genomic_DNA"/>
</dbReference>
<comment type="subcellular location">
    <subcellularLocation>
        <location evidence="1">Membrane</location>
        <topology evidence="1">Multi-pass membrane protein</topology>
    </subcellularLocation>
</comment>
<organism evidence="6 7">
    <name type="scientific">Cladonia borealis</name>
    <dbReference type="NCBI Taxonomy" id="184061"/>
    <lineage>
        <taxon>Eukaryota</taxon>
        <taxon>Fungi</taxon>
        <taxon>Dikarya</taxon>
        <taxon>Ascomycota</taxon>
        <taxon>Pezizomycotina</taxon>
        <taxon>Lecanoromycetes</taxon>
        <taxon>OSLEUM clade</taxon>
        <taxon>Lecanoromycetidae</taxon>
        <taxon>Lecanorales</taxon>
        <taxon>Lecanorineae</taxon>
        <taxon>Cladoniaceae</taxon>
        <taxon>Cladonia</taxon>
    </lineage>
</organism>
<dbReference type="PANTHER" id="PTHR43066">
    <property type="entry name" value="RHOMBOID-RELATED PROTEIN"/>
    <property type="match status" value="1"/>
</dbReference>
<dbReference type="SMART" id="SM01160">
    <property type="entry name" value="DUF1751"/>
    <property type="match status" value="1"/>
</dbReference>
<evidence type="ECO:0000256" key="5">
    <source>
        <dbReference type="SAM" id="Phobius"/>
    </source>
</evidence>
<evidence type="ECO:0000256" key="1">
    <source>
        <dbReference type="ARBA" id="ARBA00004141"/>
    </source>
</evidence>
<accession>A0AA39R5A6</accession>
<gene>
    <name evidence="6" type="ORF">JMJ35_003766</name>
</gene>
<dbReference type="Proteomes" id="UP001166286">
    <property type="component" value="Unassembled WGS sequence"/>
</dbReference>
<dbReference type="PANTHER" id="PTHR43066:SF21">
    <property type="entry name" value="UBIQUITIN-ASSOCIATED DOMAIN-CONTAINING PROTEIN 2"/>
    <property type="match status" value="1"/>
</dbReference>
<feature type="transmembrane region" description="Helical" evidence="5">
    <location>
        <begin position="15"/>
        <end position="36"/>
    </location>
</feature>
<feature type="transmembrane region" description="Helical" evidence="5">
    <location>
        <begin position="87"/>
        <end position="109"/>
    </location>
</feature>
<keyword evidence="2 5" id="KW-0812">Transmembrane</keyword>
<evidence type="ECO:0008006" key="8">
    <source>
        <dbReference type="Google" id="ProtNLM"/>
    </source>
</evidence>
<evidence type="ECO:0000313" key="6">
    <source>
        <dbReference type="EMBL" id="KAK0514044.1"/>
    </source>
</evidence>
<keyword evidence="7" id="KW-1185">Reference proteome</keyword>
<dbReference type="AlphaFoldDB" id="A0AA39R5A6"/>
<protein>
    <recommendedName>
        <fullName evidence="8">DSC E3 ubiquitin ligase complex subunit 2</fullName>
    </recommendedName>
</protein>
<dbReference type="InterPro" id="IPR035952">
    <property type="entry name" value="Rhomboid-like_sf"/>
</dbReference>
<dbReference type="GO" id="GO:0016020">
    <property type="term" value="C:membrane"/>
    <property type="evidence" value="ECO:0007669"/>
    <property type="project" value="UniProtKB-SubCell"/>
</dbReference>
<dbReference type="GO" id="GO:0004252">
    <property type="term" value="F:serine-type endopeptidase activity"/>
    <property type="evidence" value="ECO:0007669"/>
    <property type="project" value="TreeGrafter"/>
</dbReference>